<evidence type="ECO:0000256" key="1">
    <source>
        <dbReference type="ARBA" id="ARBA00004141"/>
    </source>
</evidence>
<keyword evidence="4" id="KW-0808">Transferase</keyword>
<keyword evidence="3" id="KW-0328">Glycosyltransferase</keyword>
<evidence type="ECO:0000313" key="10">
    <source>
        <dbReference type="Proteomes" id="UP001497482"/>
    </source>
</evidence>
<proteinExistence type="inferred from homology"/>
<evidence type="ECO:0000256" key="5">
    <source>
        <dbReference type="ARBA" id="ARBA00022692"/>
    </source>
</evidence>
<dbReference type="Proteomes" id="UP001497482">
    <property type="component" value="Chromosome 4"/>
</dbReference>
<dbReference type="PANTHER" id="PTHR31488:SF4">
    <property type="entry name" value="C-MANNOSYLTRANSFERASE DPY19L3-RELATED"/>
    <property type="match status" value="1"/>
</dbReference>
<feature type="signal peptide" evidence="8">
    <location>
        <begin position="1"/>
        <end position="24"/>
    </location>
</feature>
<sequence length="272" mass="30124">MHSNKLHIPLPLVRSLLCSVSALAAVWRSCGGYKSLSLASQWEVNHGESSLSLSDTTVALQPSLCVLPRQVISYQDSNYRRSIPAEERLSICLRFLATGDSYRTIAGSFRAGISTVSMLIPDVVMTARLHCDSTPTSGEERERAGTDGLLSSRAVYQVYAQRPPEDVHEILRAVGAEYVVLENSICHERRHQRGCRLRDLLDLANGHIMDGDGDNDPDLTPAPHPRFCEAVKSDAPAYTALFTRTFQNKTFHVYKLKKKRKKSKTSDPAGAQ</sequence>
<evidence type="ECO:0000256" key="8">
    <source>
        <dbReference type="SAM" id="SignalP"/>
    </source>
</evidence>
<evidence type="ECO:0000313" key="9">
    <source>
        <dbReference type="EMBL" id="CAL1603248.1"/>
    </source>
</evidence>
<evidence type="ECO:0000256" key="2">
    <source>
        <dbReference type="ARBA" id="ARBA00008744"/>
    </source>
</evidence>
<accession>A0AAV2LPW7</accession>
<dbReference type="GO" id="GO:0000030">
    <property type="term" value="F:mannosyltransferase activity"/>
    <property type="evidence" value="ECO:0007669"/>
    <property type="project" value="TreeGrafter"/>
</dbReference>
<dbReference type="PANTHER" id="PTHR31488">
    <property type="entry name" value="DPY-19-LIKE 1, LIKE (H. SAPIENS)"/>
    <property type="match status" value="1"/>
</dbReference>
<dbReference type="Pfam" id="PF10034">
    <property type="entry name" value="Dpy19"/>
    <property type="match status" value="1"/>
</dbReference>
<comment type="similarity">
    <text evidence="2">Belongs to the dpy-19 family.</text>
</comment>
<evidence type="ECO:0000256" key="6">
    <source>
        <dbReference type="ARBA" id="ARBA00022989"/>
    </source>
</evidence>
<reference evidence="9 10" key="1">
    <citation type="submission" date="2024-04" db="EMBL/GenBank/DDBJ databases">
        <authorList>
            <person name="Waldvogel A.-M."/>
            <person name="Schoenle A."/>
        </authorList>
    </citation>
    <scope>NUCLEOTIDE SEQUENCE [LARGE SCALE GENOMIC DNA]</scope>
</reference>
<keyword evidence="7" id="KW-0472">Membrane</keyword>
<dbReference type="AlphaFoldDB" id="A0AAV2LPW7"/>
<evidence type="ECO:0000256" key="4">
    <source>
        <dbReference type="ARBA" id="ARBA00022679"/>
    </source>
</evidence>
<protein>
    <recommendedName>
        <fullName evidence="11">Transposase</fullName>
    </recommendedName>
</protein>
<keyword evidence="5" id="KW-0812">Transmembrane</keyword>
<dbReference type="EMBL" id="OZ035826">
    <property type="protein sequence ID" value="CAL1603248.1"/>
    <property type="molecule type" value="Genomic_DNA"/>
</dbReference>
<name>A0AAV2LPW7_KNICA</name>
<dbReference type="GO" id="GO:0005637">
    <property type="term" value="C:nuclear inner membrane"/>
    <property type="evidence" value="ECO:0007669"/>
    <property type="project" value="TreeGrafter"/>
</dbReference>
<keyword evidence="10" id="KW-1185">Reference proteome</keyword>
<gene>
    <name evidence="9" type="ORF">KC01_LOCUS30953</name>
</gene>
<evidence type="ECO:0008006" key="11">
    <source>
        <dbReference type="Google" id="ProtNLM"/>
    </source>
</evidence>
<keyword evidence="6" id="KW-1133">Transmembrane helix</keyword>
<feature type="chain" id="PRO_5043561970" description="Transposase" evidence="8">
    <location>
        <begin position="25"/>
        <end position="272"/>
    </location>
</feature>
<dbReference type="InterPro" id="IPR018732">
    <property type="entry name" value="Dpy-19/Dpy-19-like"/>
</dbReference>
<evidence type="ECO:0000256" key="7">
    <source>
        <dbReference type="ARBA" id="ARBA00023136"/>
    </source>
</evidence>
<comment type="subcellular location">
    <subcellularLocation>
        <location evidence="1">Membrane</location>
        <topology evidence="1">Multi-pass membrane protein</topology>
    </subcellularLocation>
</comment>
<keyword evidence="8" id="KW-0732">Signal</keyword>
<evidence type="ECO:0000256" key="3">
    <source>
        <dbReference type="ARBA" id="ARBA00022676"/>
    </source>
</evidence>
<organism evidence="9 10">
    <name type="scientific">Knipowitschia caucasica</name>
    <name type="common">Caucasian dwarf goby</name>
    <name type="synonym">Pomatoschistus caucasicus</name>
    <dbReference type="NCBI Taxonomy" id="637954"/>
    <lineage>
        <taxon>Eukaryota</taxon>
        <taxon>Metazoa</taxon>
        <taxon>Chordata</taxon>
        <taxon>Craniata</taxon>
        <taxon>Vertebrata</taxon>
        <taxon>Euteleostomi</taxon>
        <taxon>Actinopterygii</taxon>
        <taxon>Neopterygii</taxon>
        <taxon>Teleostei</taxon>
        <taxon>Neoteleostei</taxon>
        <taxon>Acanthomorphata</taxon>
        <taxon>Gobiaria</taxon>
        <taxon>Gobiiformes</taxon>
        <taxon>Gobioidei</taxon>
        <taxon>Gobiidae</taxon>
        <taxon>Gobiinae</taxon>
        <taxon>Knipowitschia</taxon>
    </lineage>
</organism>